<dbReference type="InterPro" id="IPR004360">
    <property type="entry name" value="Glyas_Fos-R_dOase_dom"/>
</dbReference>
<evidence type="ECO:0000313" key="2">
    <source>
        <dbReference type="EMBL" id="MET4581906.1"/>
    </source>
</evidence>
<evidence type="ECO:0000313" key="3">
    <source>
        <dbReference type="Proteomes" id="UP001549257"/>
    </source>
</evidence>
<dbReference type="Proteomes" id="UP001549257">
    <property type="component" value="Unassembled WGS sequence"/>
</dbReference>
<name>A0ABV2QLH9_9MICO</name>
<dbReference type="PROSITE" id="PS51819">
    <property type="entry name" value="VOC"/>
    <property type="match status" value="1"/>
</dbReference>
<sequence>MFTPSGAFSGFSIDDAAAAKKFYGETLGLAVTENDMGFLELNLDSGATVLAYVKPDHEPASFTILNFEVDDVDSAVDDLNSRGVKTDIYPGVGDSRGVVKGEGPDIAWFRDPAGNVLSVLSTS</sequence>
<dbReference type="GO" id="GO:0016829">
    <property type="term" value="F:lyase activity"/>
    <property type="evidence" value="ECO:0007669"/>
    <property type="project" value="UniProtKB-KW"/>
</dbReference>
<evidence type="ECO:0000259" key="1">
    <source>
        <dbReference type="PROSITE" id="PS51819"/>
    </source>
</evidence>
<gene>
    <name evidence="2" type="ORF">ABIE21_001396</name>
</gene>
<feature type="domain" description="VOC" evidence="1">
    <location>
        <begin position="5"/>
        <end position="122"/>
    </location>
</feature>
<dbReference type="SUPFAM" id="SSF54593">
    <property type="entry name" value="Glyoxalase/Bleomycin resistance protein/Dihydroxybiphenyl dioxygenase"/>
    <property type="match status" value="1"/>
</dbReference>
<protein>
    <submittedName>
        <fullName evidence="2">Enzyme related to lactoylglutathione lyase</fullName>
    </submittedName>
</protein>
<dbReference type="InterPro" id="IPR029068">
    <property type="entry name" value="Glyas_Bleomycin-R_OHBP_Dase"/>
</dbReference>
<dbReference type="Pfam" id="PF00903">
    <property type="entry name" value="Glyoxalase"/>
    <property type="match status" value="1"/>
</dbReference>
<accession>A0ABV2QLH9</accession>
<dbReference type="RefSeq" id="WP_354024065.1">
    <property type="nucleotide sequence ID" value="NZ_JBEPSJ010000001.1"/>
</dbReference>
<dbReference type="EMBL" id="JBEPSJ010000001">
    <property type="protein sequence ID" value="MET4581906.1"/>
    <property type="molecule type" value="Genomic_DNA"/>
</dbReference>
<dbReference type="InterPro" id="IPR037523">
    <property type="entry name" value="VOC_core"/>
</dbReference>
<dbReference type="InterPro" id="IPR052164">
    <property type="entry name" value="Anthracycline_SecMetBiosynth"/>
</dbReference>
<keyword evidence="3" id="KW-1185">Reference proteome</keyword>
<dbReference type="Gene3D" id="3.10.180.10">
    <property type="entry name" value="2,3-Dihydroxybiphenyl 1,2-Dioxygenase, domain 1"/>
    <property type="match status" value="1"/>
</dbReference>
<organism evidence="2 3">
    <name type="scientific">Conyzicola nivalis</name>
    <dbReference type="NCBI Taxonomy" id="1477021"/>
    <lineage>
        <taxon>Bacteria</taxon>
        <taxon>Bacillati</taxon>
        <taxon>Actinomycetota</taxon>
        <taxon>Actinomycetes</taxon>
        <taxon>Micrococcales</taxon>
        <taxon>Microbacteriaceae</taxon>
        <taxon>Conyzicola</taxon>
    </lineage>
</organism>
<keyword evidence="2" id="KW-0456">Lyase</keyword>
<reference evidence="2 3" key="1">
    <citation type="submission" date="2024-06" db="EMBL/GenBank/DDBJ databases">
        <title>Sorghum-associated microbial communities from plants grown in Nebraska, USA.</title>
        <authorList>
            <person name="Schachtman D."/>
        </authorList>
    </citation>
    <scope>NUCLEOTIDE SEQUENCE [LARGE SCALE GENOMIC DNA]</scope>
    <source>
        <strain evidence="2 3">2857</strain>
    </source>
</reference>
<dbReference type="PANTHER" id="PTHR33993">
    <property type="entry name" value="GLYOXALASE-RELATED"/>
    <property type="match status" value="1"/>
</dbReference>
<dbReference type="CDD" id="cd06587">
    <property type="entry name" value="VOC"/>
    <property type="match status" value="1"/>
</dbReference>
<comment type="caution">
    <text evidence="2">The sequence shown here is derived from an EMBL/GenBank/DDBJ whole genome shotgun (WGS) entry which is preliminary data.</text>
</comment>
<proteinExistence type="predicted"/>